<dbReference type="InterPro" id="IPR036291">
    <property type="entry name" value="NAD(P)-bd_dom_sf"/>
</dbReference>
<dbReference type="Pfam" id="PF05368">
    <property type="entry name" value="NmrA"/>
    <property type="match status" value="1"/>
</dbReference>
<keyword evidence="4" id="KW-0604">Photosystem II</keyword>
<accession>A0A3T0NKC3</accession>
<dbReference type="Gene3D" id="3.40.50.720">
    <property type="entry name" value="NAD(P)-binding Rossmann-like Domain"/>
    <property type="match status" value="1"/>
</dbReference>
<name>A0A3T0NKC3_9EUKA</name>
<keyword evidence="2" id="KW-0602">Photosynthesis</keyword>
<dbReference type="GeneID" id="38947151"/>
<reference evidence="6" key="1">
    <citation type="journal article" date="2019" name="Mitochondrial DNA Part B Resour">
        <title>The chloroplast genome of the marine microalga Tisochrysis lutea.</title>
        <authorList>
            <person name="Mendez-Leyva A.B."/>
            <person name="Guo J."/>
            <person name="Mudd E.A."/>
            <person name="Wong J."/>
            <person name="Schwartz J.-M."/>
            <person name="Day A."/>
        </authorList>
    </citation>
    <scope>NUCLEOTIDE SEQUENCE</scope>
</reference>
<dbReference type="CDD" id="cd05243">
    <property type="entry name" value="SDR_a5"/>
    <property type="match status" value="1"/>
</dbReference>
<proteinExistence type="predicted"/>
<evidence type="ECO:0000256" key="2">
    <source>
        <dbReference type="ARBA" id="ARBA00022531"/>
    </source>
</evidence>
<gene>
    <name evidence="6" type="primary">ycf39</name>
</gene>
<dbReference type="GO" id="GO:0009523">
    <property type="term" value="C:photosystem II"/>
    <property type="evidence" value="ECO:0007669"/>
    <property type="project" value="UniProtKB-KW"/>
</dbReference>
<dbReference type="GO" id="GO:0009536">
    <property type="term" value="C:plastid"/>
    <property type="evidence" value="ECO:0007669"/>
    <property type="project" value="UniProtKB-SubCell"/>
</dbReference>
<evidence type="ECO:0000259" key="5">
    <source>
        <dbReference type="Pfam" id="PF05368"/>
    </source>
</evidence>
<evidence type="ECO:0000256" key="4">
    <source>
        <dbReference type="ARBA" id="ARBA00023276"/>
    </source>
</evidence>
<dbReference type="PANTHER" id="PTHR47128:SF2">
    <property type="entry name" value="PROTEIN HIGH CHLOROPHYLL FLUORESCENCE PHENOTYPE 244, CHLOROPLASTIC"/>
    <property type="match status" value="1"/>
</dbReference>
<dbReference type="GO" id="GO:0015979">
    <property type="term" value="P:photosynthesis"/>
    <property type="evidence" value="ECO:0007669"/>
    <property type="project" value="UniProtKB-KW"/>
</dbReference>
<dbReference type="PANTHER" id="PTHR47128">
    <property type="match status" value="1"/>
</dbReference>
<dbReference type="InterPro" id="IPR044256">
    <property type="entry name" value="HCF244-like"/>
</dbReference>
<dbReference type="SUPFAM" id="SSF51735">
    <property type="entry name" value="NAD(P)-binding Rossmann-fold domains"/>
    <property type="match status" value="1"/>
</dbReference>
<keyword evidence="6" id="KW-0150">Chloroplast</keyword>
<geneLocation type="chloroplast" evidence="6"/>
<sequence>MTLLIIGGTGTLGRQIVKTALDEGYQVRCLVRNLRRGAFLKDWGAELVYGDLSLPETIPTSFKGVNAVIDAATVRPTDNYTAETIDWRGKVALIESAKLAKVKKFISFSSVDAAQNPNIPLLDLKLKLIAELEKSGLNYTVFECAGFFQGLISQYAIPTLEKQTIWLLGSMYPTAYIDTQDAAKIVISSLKIENTMKKLPLVGNKSWTPEQIIRICERLSGNKANRSYLPLILLTSLRSVLRSLEFTWNIADRLQFAEIQPATNISTNSQSNLLTLEQYFQEYFSKILKKLKETNYQQQNNDISFL</sequence>
<protein>
    <recommendedName>
        <fullName evidence="5">NmrA-like domain-containing protein</fullName>
    </recommendedName>
</protein>
<evidence type="ECO:0000313" key="6">
    <source>
        <dbReference type="EMBL" id="AZW07322.1"/>
    </source>
</evidence>
<evidence type="ECO:0000256" key="1">
    <source>
        <dbReference type="ARBA" id="ARBA00004474"/>
    </source>
</evidence>
<dbReference type="EMBL" id="MF795089">
    <property type="protein sequence ID" value="AZW07322.1"/>
    <property type="molecule type" value="Genomic_DNA"/>
</dbReference>
<keyword evidence="3 6" id="KW-0934">Plastid</keyword>
<evidence type="ECO:0000256" key="3">
    <source>
        <dbReference type="ARBA" id="ARBA00022640"/>
    </source>
</evidence>
<dbReference type="InterPro" id="IPR008030">
    <property type="entry name" value="NmrA-like"/>
</dbReference>
<comment type="subcellular location">
    <subcellularLocation>
        <location evidence="1">Plastid</location>
    </subcellularLocation>
</comment>
<feature type="domain" description="NmrA-like" evidence="5">
    <location>
        <begin position="2"/>
        <end position="252"/>
    </location>
</feature>
<organism evidence="6">
    <name type="scientific">Tisochrysis lutea</name>
    <dbReference type="NCBI Taxonomy" id="1321669"/>
    <lineage>
        <taxon>Eukaryota</taxon>
        <taxon>Haptista</taxon>
        <taxon>Haptophyta</taxon>
        <taxon>Prymnesiophyceae</taxon>
        <taxon>Isochrysidales</taxon>
        <taxon>Isochrysidaceae</taxon>
        <taxon>Tisochrysis</taxon>
    </lineage>
</organism>
<dbReference type="AlphaFoldDB" id="A0A3T0NKC3"/>
<dbReference type="RefSeq" id="YP_009550261.1">
    <property type="nucleotide sequence ID" value="NC_040291.1"/>
</dbReference>